<dbReference type="KEGG" id="nar:Saro_0545"/>
<name>Q2GAY1_NOVAD</name>
<sequence length="1058" mass="108351">MDRLRTTTILSTLAGTPVALALLVPQAANAATSITTSQTTPVKTSTAGDLTIGDDGKITLETGEPAVTIDSNNTVTIDSGGAIKNVEGEDGAIGIAVDAGKTTTITNDGTITITETFTVSDDDSNGIADGPISSASDRYGILVRSGSTTKASIENTGTITVEGLNSGGIVVKSDLDGSIENTGTIKVLGDNGVGISTQGVTGDVTIEGTVAVVGKGAQGVVLGGDVGGTFRIQGAIAQSSSYTTDDGTSQTLSRTDLRTGKAAVEVTGNVAGGILLDAAPYNRDSSNTDEDGDGVADASEETGSIASVGNSPALLIGGTSDITIGKVTGRDGDFSLAIDGNITASSVYSNTNAYAVVIGGQGGSVTMANGIGVSGSVIATTVDETAIAVLINEGSTVPTLSNSGTIKANISSPGEGAAYAIQDKSGTLTTIENTGFITVTGSSTDDMRAIDVSANTTGVTIKQYLNDLDELAQENEQEEDGYDASNPTIYAAITGNIYTGSGNDVLDIATGRIYGNSYLNAGNDQVLLSGDSGYEGKIYFGSGTATMTMSDTAYFVGNLDLAGNAGTLTMSDSSSFSGTISNGANLDVTVNGGTFGASSATTLSFDTLTVKSGGALNVYIDGSEGTASLIDVNTATFASGSKVSATISSLENAEGSYTILKADSLEGTPSFDSTTTELPVLFNGDVSVVGETLVLDVTRKTASELGLTAPQSAAYEAIYSQAVAIDDLGTSLLQVEDVAALQEQFNQLLPDYAGGVFDFVTRSGRLASRHLMDDSSLFDISNAGGWLEPIWFRGSKDDTGTAGFKVKGWGISSGIERITGIGNVGLSFAYTKGSISTGSYQKTDASNYELGAFWRTGTGPFYAYAKISVGRVSLNSTRTFTGEVDSDSLSYSANGQWKGWTFGGQGGASYKLALGGGLALKPMARFDWYRLNEKGYTESGDDEIYLTVAKRNSSLLSGTGSLTASWSAGESTRESRPLTVELEGGYRSRLAGKLGTTVANFEDGDQFRLTPDAMKSGWTTEARILAGGLDYTWQLAGGAEQIQGSVDYSVRGSLSIAF</sequence>
<dbReference type="HOGENOM" id="CLU_010547_0_0_5"/>
<feature type="compositionally biased region" description="Acidic residues" evidence="1">
    <location>
        <begin position="287"/>
        <end position="300"/>
    </location>
</feature>
<dbReference type="Gene3D" id="2.40.128.130">
    <property type="entry name" value="Autotransporter beta-domain"/>
    <property type="match status" value="1"/>
</dbReference>
<evidence type="ECO:0000256" key="2">
    <source>
        <dbReference type="SAM" id="SignalP"/>
    </source>
</evidence>
<dbReference type="eggNOG" id="COG4625">
    <property type="taxonomic scope" value="Bacteria"/>
</dbReference>
<evidence type="ECO:0000256" key="1">
    <source>
        <dbReference type="SAM" id="MobiDB-lite"/>
    </source>
</evidence>
<reference evidence="5" key="1">
    <citation type="submission" date="2006-01" db="EMBL/GenBank/DDBJ databases">
        <title>Complete sequence of Novosphingobium aromaticivorans DSM 12444.</title>
        <authorList>
            <consortium name="US DOE Joint Genome Institute"/>
            <person name="Copeland A."/>
            <person name="Lucas S."/>
            <person name="Lapidus A."/>
            <person name="Barry K."/>
            <person name="Detter J.C."/>
            <person name="Glavina T."/>
            <person name="Hammon N."/>
            <person name="Israni S."/>
            <person name="Pitluck S."/>
            <person name="Chain P."/>
            <person name="Malfatti S."/>
            <person name="Shin M."/>
            <person name="Vergez L."/>
            <person name="Schmutz J."/>
            <person name="Larimer F."/>
            <person name="Land M."/>
            <person name="Kyrpides N."/>
            <person name="Ivanova N."/>
            <person name="Fredrickson J."/>
            <person name="Balkwill D."/>
            <person name="Romine M.F."/>
            <person name="Richardson P."/>
        </authorList>
    </citation>
    <scope>NUCLEOTIDE SEQUENCE [LARGE SCALE GENOMIC DNA]</scope>
    <source>
        <strain evidence="5">ATCC 700278 / DSM 12444 / CCUG 56034 / CIP 105152 / NBRC 16084 / F199</strain>
    </source>
</reference>
<gene>
    <name evidence="4" type="ordered locus">Saro_0545</name>
</gene>
<dbReference type="AlphaFoldDB" id="Q2GAY1"/>
<organism evidence="4 5">
    <name type="scientific">Novosphingobium aromaticivorans (strain ATCC 700278 / DSM 12444 / CCUG 56034 / CIP 105152 / NBRC 16084 / F199)</name>
    <dbReference type="NCBI Taxonomy" id="279238"/>
    <lineage>
        <taxon>Bacteria</taxon>
        <taxon>Pseudomonadati</taxon>
        <taxon>Pseudomonadota</taxon>
        <taxon>Alphaproteobacteria</taxon>
        <taxon>Sphingomonadales</taxon>
        <taxon>Sphingomonadaceae</taxon>
        <taxon>Novosphingobium</taxon>
    </lineage>
</organism>
<dbReference type="InterPro" id="IPR036709">
    <property type="entry name" value="Autotransporte_beta_dom_sf"/>
</dbReference>
<feature type="region of interest" description="Disordered" evidence="1">
    <location>
        <begin position="280"/>
        <end position="305"/>
    </location>
</feature>
<evidence type="ECO:0000313" key="4">
    <source>
        <dbReference type="EMBL" id="ABD24992.1"/>
    </source>
</evidence>
<keyword evidence="2" id="KW-0732">Signal</keyword>
<accession>Q2GAY1</accession>
<evidence type="ECO:0000259" key="3">
    <source>
        <dbReference type="PROSITE" id="PS51208"/>
    </source>
</evidence>
<feature type="chain" id="PRO_5004208508" evidence="2">
    <location>
        <begin position="31"/>
        <end position="1058"/>
    </location>
</feature>
<dbReference type="Proteomes" id="UP000009134">
    <property type="component" value="Chromosome"/>
</dbReference>
<dbReference type="Pfam" id="PF03797">
    <property type="entry name" value="Autotransporter"/>
    <property type="match status" value="1"/>
</dbReference>
<dbReference type="InterPro" id="IPR005546">
    <property type="entry name" value="Autotransporte_beta"/>
</dbReference>
<keyword evidence="5" id="KW-1185">Reference proteome</keyword>
<dbReference type="EMBL" id="CP000248">
    <property type="protein sequence ID" value="ABD24992.1"/>
    <property type="molecule type" value="Genomic_DNA"/>
</dbReference>
<dbReference type="SMART" id="SM00869">
    <property type="entry name" value="Autotransporter"/>
    <property type="match status" value="1"/>
</dbReference>
<dbReference type="PROSITE" id="PS51208">
    <property type="entry name" value="AUTOTRANSPORTER"/>
    <property type="match status" value="1"/>
</dbReference>
<dbReference type="RefSeq" id="WP_011444206.1">
    <property type="nucleotide sequence ID" value="NC_007794.1"/>
</dbReference>
<dbReference type="SUPFAM" id="SSF103515">
    <property type="entry name" value="Autotransporter"/>
    <property type="match status" value="1"/>
</dbReference>
<evidence type="ECO:0000313" key="5">
    <source>
        <dbReference type="Proteomes" id="UP000009134"/>
    </source>
</evidence>
<dbReference type="STRING" id="279238.Saro_0545"/>
<feature type="domain" description="Autotransporter" evidence="3">
    <location>
        <begin position="778"/>
        <end position="1058"/>
    </location>
</feature>
<protein>
    <submittedName>
        <fullName evidence="4">Outer membrane autotransporter barrel protein</fullName>
    </submittedName>
</protein>
<feature type="signal peptide" evidence="2">
    <location>
        <begin position="1"/>
        <end position="30"/>
    </location>
</feature>
<proteinExistence type="predicted"/>